<organism evidence="1">
    <name type="scientific">marine metagenome</name>
    <dbReference type="NCBI Taxonomy" id="408172"/>
    <lineage>
        <taxon>unclassified sequences</taxon>
        <taxon>metagenomes</taxon>
        <taxon>ecological metagenomes</taxon>
    </lineage>
</organism>
<proteinExistence type="predicted"/>
<evidence type="ECO:0008006" key="2">
    <source>
        <dbReference type="Google" id="ProtNLM"/>
    </source>
</evidence>
<dbReference type="AlphaFoldDB" id="A0A382AN63"/>
<reference evidence="1" key="1">
    <citation type="submission" date="2018-05" db="EMBL/GenBank/DDBJ databases">
        <authorList>
            <person name="Lanie J.A."/>
            <person name="Ng W.-L."/>
            <person name="Kazmierczak K.M."/>
            <person name="Andrzejewski T.M."/>
            <person name="Davidsen T.M."/>
            <person name="Wayne K.J."/>
            <person name="Tettelin H."/>
            <person name="Glass J.I."/>
            <person name="Rusch D."/>
            <person name="Podicherti R."/>
            <person name="Tsui H.-C.T."/>
            <person name="Winkler M.E."/>
        </authorList>
    </citation>
    <scope>NUCLEOTIDE SEQUENCE</scope>
</reference>
<dbReference type="PANTHER" id="PTHR43737">
    <property type="entry name" value="BLL7424 PROTEIN"/>
    <property type="match status" value="1"/>
</dbReference>
<dbReference type="PANTHER" id="PTHR43737:SF1">
    <property type="entry name" value="DUF1501 DOMAIN-CONTAINING PROTEIN"/>
    <property type="match status" value="1"/>
</dbReference>
<evidence type="ECO:0000313" key="1">
    <source>
        <dbReference type="EMBL" id="SVB02572.1"/>
    </source>
</evidence>
<gene>
    <name evidence="1" type="ORF">METZ01_LOCUS155426</name>
</gene>
<dbReference type="InterPro" id="IPR010869">
    <property type="entry name" value="DUF1501"/>
</dbReference>
<name>A0A382AN63_9ZZZZ</name>
<dbReference type="EMBL" id="UINC01025972">
    <property type="protein sequence ID" value="SVB02572.1"/>
    <property type="molecule type" value="Genomic_DNA"/>
</dbReference>
<accession>A0A382AN63</accession>
<sequence length="375" mass="40948">MTSNKKDPVLVVLQLSGGNDYLNTVIPYTDPLYWDARPGVKIPEADIIDLDGKFGFHPSMQVIKDIYDQGNAAIIHGVGYANSIRSHFRSMDIWHTCEPDRVGTEGWLGLAAKDIDPNKENVVTTVSIGPSMFRAVSLPGVPVACVDSLDSYGLLTGISDTQRRNTILDRFTQMYSPAIGTGLAMEYLGETGLEAMAGADILKVAPKKYSSTVEYADTGVGRKLRDIAQVHLANLGTRIFYCEYGSFDSHANQLGMHADLWRDTSRAVGDFFADLKEHDAADNVVMLLFSEFGRRVRDNGSGTDHGSAGVAFAIGDPVKGGQYGEYPSTKTEDLEQGDLVPNLDFRGLYSTVLEDWLGLDAKTIVKGTFEKPSFL</sequence>
<protein>
    <recommendedName>
        <fullName evidence="2">DUF1501 domain-containing protein</fullName>
    </recommendedName>
</protein>
<dbReference type="Pfam" id="PF07394">
    <property type="entry name" value="DUF1501"/>
    <property type="match status" value="1"/>
</dbReference>